<dbReference type="SUPFAM" id="SSF56300">
    <property type="entry name" value="Metallo-dependent phosphatases"/>
    <property type="match status" value="1"/>
</dbReference>
<dbReference type="PANTHER" id="PTHR43143">
    <property type="entry name" value="METALLOPHOSPHOESTERASE, CALCINEURIN SUPERFAMILY"/>
    <property type="match status" value="1"/>
</dbReference>
<dbReference type="Pfam" id="PF00149">
    <property type="entry name" value="Metallophos"/>
    <property type="match status" value="1"/>
</dbReference>
<gene>
    <name evidence="3" type="ORF">PQO05_11210</name>
</gene>
<dbReference type="InterPro" id="IPR051918">
    <property type="entry name" value="STPP_CPPED1"/>
</dbReference>
<evidence type="ECO:0000313" key="3">
    <source>
        <dbReference type="EMBL" id="WCT14501.1"/>
    </source>
</evidence>
<dbReference type="PANTHER" id="PTHR43143:SF5">
    <property type="entry name" value="SECRETED PROTEIN"/>
    <property type="match status" value="1"/>
</dbReference>
<proteinExistence type="predicted"/>
<dbReference type="InterPro" id="IPR029052">
    <property type="entry name" value="Metallo-depent_PP-like"/>
</dbReference>
<evidence type="ECO:0000313" key="4">
    <source>
        <dbReference type="Proteomes" id="UP001216139"/>
    </source>
</evidence>
<dbReference type="RefSeq" id="WP_273633002.1">
    <property type="nucleotide sequence ID" value="NZ_CP117167.1"/>
</dbReference>
<dbReference type="InterPro" id="IPR004843">
    <property type="entry name" value="Calcineurin-like_PHP"/>
</dbReference>
<accession>A0ABY7TDT8</accession>
<evidence type="ECO:0000259" key="2">
    <source>
        <dbReference type="Pfam" id="PF00149"/>
    </source>
</evidence>
<evidence type="ECO:0000256" key="1">
    <source>
        <dbReference type="SAM" id="SignalP"/>
    </source>
</evidence>
<feature type="signal peptide" evidence="1">
    <location>
        <begin position="1"/>
        <end position="25"/>
    </location>
</feature>
<keyword evidence="4" id="KW-1185">Reference proteome</keyword>
<feature type="chain" id="PRO_5046644284" evidence="1">
    <location>
        <begin position="26"/>
        <end position="341"/>
    </location>
</feature>
<dbReference type="Gene3D" id="3.60.21.10">
    <property type="match status" value="1"/>
</dbReference>
<reference evidence="3 4" key="1">
    <citation type="submission" date="2023-02" db="EMBL/GenBank/DDBJ databases">
        <title>Genome sequence of Mucilaginibacter jinjuensis strain KACC 16571.</title>
        <authorList>
            <person name="Kim S."/>
            <person name="Heo J."/>
            <person name="Kwon S.-W."/>
        </authorList>
    </citation>
    <scope>NUCLEOTIDE SEQUENCE [LARGE SCALE GENOMIC DNA]</scope>
    <source>
        <strain evidence="3 4">KACC 16571</strain>
    </source>
</reference>
<sequence length="341" mass="37694">MATFKNICLASLAMGMLTFGNQVKAATLVDTVLNTPGTPAVVKPGDFSIAVLPDTQYYIAQAQLGGTFDMFKAQIEWIQKNQVKENIAYVAHMGDITEHGDNPVTNRSEWYLAKTALYGLETPVSIPYGLSVGNHDQFPSQYPVTGTTNGYNKYFGVPHFEGRPYYGGHYGKNNDSHYDLFTAGGVDFIVLFLEFDSHNEDQANMYGWANEILKKYASRKAIVVSHSILHFAPVAGSLTPQAPFNAEGKAIYEALKGNPNVFMMLCGHVGDNGEGYRTETYNGHTIKAFLSDYQSRPNGGNGLMRLYKFSVKNNELSVRTFSPYTKESETDGDSQFTVPLF</sequence>
<dbReference type="Proteomes" id="UP001216139">
    <property type="component" value="Chromosome"/>
</dbReference>
<protein>
    <submittedName>
        <fullName evidence="3">Metallophosphoesterase</fullName>
    </submittedName>
</protein>
<feature type="domain" description="Calcineurin-like phosphoesterase" evidence="2">
    <location>
        <begin position="48"/>
        <end position="268"/>
    </location>
</feature>
<organism evidence="3 4">
    <name type="scientific">Mucilaginibacter jinjuensis</name>
    <dbReference type="NCBI Taxonomy" id="1176721"/>
    <lineage>
        <taxon>Bacteria</taxon>
        <taxon>Pseudomonadati</taxon>
        <taxon>Bacteroidota</taxon>
        <taxon>Sphingobacteriia</taxon>
        <taxon>Sphingobacteriales</taxon>
        <taxon>Sphingobacteriaceae</taxon>
        <taxon>Mucilaginibacter</taxon>
    </lineage>
</organism>
<keyword evidence="1" id="KW-0732">Signal</keyword>
<dbReference type="EMBL" id="CP117167">
    <property type="protein sequence ID" value="WCT14501.1"/>
    <property type="molecule type" value="Genomic_DNA"/>
</dbReference>
<name>A0ABY7TDT8_9SPHI</name>